<feature type="domain" description="Beta-lactamase-related" evidence="1">
    <location>
        <begin position="108"/>
        <end position="441"/>
    </location>
</feature>
<accession>A0A4R9JUC4</accession>
<evidence type="ECO:0000313" key="3">
    <source>
        <dbReference type="Proteomes" id="UP000297693"/>
    </source>
</evidence>
<dbReference type="EMBL" id="RQGD01000046">
    <property type="protein sequence ID" value="TGL56399.1"/>
    <property type="molecule type" value="Genomic_DNA"/>
</dbReference>
<dbReference type="InterPro" id="IPR050491">
    <property type="entry name" value="AmpC-like"/>
</dbReference>
<dbReference type="InterPro" id="IPR012338">
    <property type="entry name" value="Beta-lactam/transpept-like"/>
</dbReference>
<dbReference type="Pfam" id="PF00144">
    <property type="entry name" value="Beta-lactamase"/>
    <property type="match status" value="1"/>
</dbReference>
<dbReference type="GO" id="GO:0016787">
    <property type="term" value="F:hydrolase activity"/>
    <property type="evidence" value="ECO:0007669"/>
    <property type="project" value="UniProtKB-KW"/>
</dbReference>
<sequence>MPIELGLMTMKPCSCLLLPKQWPSQVSDCLKKSPVEKTPDIFIVDYIFNVCNIIFINYTDRVNAMRKDQIQILAGKFLKISFFAFYGFHVSPISAETSESMASAEVRKQLQKMVEDREAPGLQYQFSSAEDPILSFEAGKADILNTTFVSANTSFLGFSVTKTFTALAILQLAKEKKLSLDDPLSKYLDYLPYEKSPSIRQTLNHTGGFSNPIPLSWSHLEEEHSRFSKSEFIYKILKENNKLQSEPGEKFKYSNLGFLLLGEVIERVSGLSYQEYIQKNIISKLSLKEGELLGFESLEPPFSAIGYIKRFSILNAALGWFIDRDQFISGSQEGWSAFRKYYINGDGYGGIVGNAKGFSKYLQSFIKSNGVFSEYAPELFGPITNQKKFPVNLGWYRGELNGTTFFAHAGGGGGFYCEIRVYPSLSKTSVLMTNRTGVSDERLLDEIDLPFIKAYPEKRNKTIE</sequence>
<gene>
    <name evidence="2" type="ORF">EHQ58_17400</name>
</gene>
<dbReference type="SUPFAM" id="SSF56601">
    <property type="entry name" value="beta-lactamase/transpeptidase-like"/>
    <property type="match status" value="1"/>
</dbReference>
<dbReference type="PANTHER" id="PTHR46825:SF9">
    <property type="entry name" value="BETA-LACTAMASE-RELATED DOMAIN-CONTAINING PROTEIN"/>
    <property type="match status" value="1"/>
</dbReference>
<evidence type="ECO:0000313" key="2">
    <source>
        <dbReference type="EMBL" id="TGL56399.1"/>
    </source>
</evidence>
<dbReference type="Gene3D" id="3.40.710.10">
    <property type="entry name" value="DD-peptidase/beta-lactamase superfamily"/>
    <property type="match status" value="1"/>
</dbReference>
<dbReference type="OrthoDB" id="9803467at2"/>
<dbReference type="InterPro" id="IPR001466">
    <property type="entry name" value="Beta-lactam-related"/>
</dbReference>
<dbReference type="PANTHER" id="PTHR46825">
    <property type="entry name" value="D-ALANYL-D-ALANINE-CARBOXYPEPTIDASE/ENDOPEPTIDASE AMPH"/>
    <property type="match status" value="1"/>
</dbReference>
<organism evidence="2 3">
    <name type="scientific">Leptospira ognonensis</name>
    <dbReference type="NCBI Taxonomy" id="2484945"/>
    <lineage>
        <taxon>Bacteria</taxon>
        <taxon>Pseudomonadati</taxon>
        <taxon>Spirochaetota</taxon>
        <taxon>Spirochaetia</taxon>
        <taxon>Leptospirales</taxon>
        <taxon>Leptospiraceae</taxon>
        <taxon>Leptospira</taxon>
    </lineage>
</organism>
<keyword evidence="2" id="KW-0378">Hydrolase</keyword>
<comment type="caution">
    <text evidence="2">The sequence shown here is derived from an EMBL/GenBank/DDBJ whole genome shotgun (WGS) entry which is preliminary data.</text>
</comment>
<keyword evidence="3" id="KW-1185">Reference proteome</keyword>
<evidence type="ECO:0000259" key="1">
    <source>
        <dbReference type="Pfam" id="PF00144"/>
    </source>
</evidence>
<protein>
    <submittedName>
        <fullName evidence="2">Class A beta-lactamase-related serine hydrolase</fullName>
    </submittedName>
</protein>
<dbReference type="Proteomes" id="UP000297693">
    <property type="component" value="Unassembled WGS sequence"/>
</dbReference>
<reference evidence="2" key="1">
    <citation type="journal article" date="2019" name="PLoS Negl. Trop. Dis.">
        <title>Revisiting the worldwide diversity of Leptospira species in the environment.</title>
        <authorList>
            <person name="Vincent A.T."/>
            <person name="Schiettekatte O."/>
            <person name="Bourhy P."/>
            <person name="Veyrier F.J."/>
            <person name="Picardeau M."/>
        </authorList>
    </citation>
    <scope>NUCLEOTIDE SEQUENCE [LARGE SCALE GENOMIC DNA]</scope>
    <source>
        <strain evidence="2">201702476</strain>
    </source>
</reference>
<name>A0A4R9JUC4_9LEPT</name>
<dbReference type="AlphaFoldDB" id="A0A4R9JUC4"/>
<proteinExistence type="predicted"/>